<feature type="transmembrane region" description="Helical" evidence="2">
    <location>
        <begin position="437"/>
        <end position="458"/>
    </location>
</feature>
<evidence type="ECO:0000256" key="1">
    <source>
        <dbReference type="SAM" id="MobiDB-lite"/>
    </source>
</evidence>
<reference evidence="3" key="2">
    <citation type="submission" date="2023-06" db="EMBL/GenBank/DDBJ databases">
        <authorList>
            <consortium name="Lawrence Berkeley National Laboratory"/>
            <person name="Haridas S."/>
            <person name="Hensen N."/>
            <person name="Bonometti L."/>
            <person name="Westerberg I."/>
            <person name="Brannstrom I.O."/>
            <person name="Guillou S."/>
            <person name="Cros-Aarteil S."/>
            <person name="Calhoun S."/>
            <person name="Kuo A."/>
            <person name="Mondo S."/>
            <person name="Pangilinan J."/>
            <person name="Riley R."/>
            <person name="Labutti K."/>
            <person name="Andreopoulos B."/>
            <person name="Lipzen A."/>
            <person name="Chen C."/>
            <person name="Yanf M."/>
            <person name="Daum C."/>
            <person name="Ng V."/>
            <person name="Clum A."/>
            <person name="Steindorff A."/>
            <person name="Ohm R."/>
            <person name="Martin F."/>
            <person name="Silar P."/>
            <person name="Natvig D."/>
            <person name="Lalanne C."/>
            <person name="Gautier V."/>
            <person name="Ament-Velasquez S.L."/>
            <person name="Kruys A."/>
            <person name="Hutchinson M.I."/>
            <person name="Powell A.J."/>
            <person name="Barry K."/>
            <person name="Miller A.N."/>
            <person name="Grigoriev I.V."/>
            <person name="Debuchy R."/>
            <person name="Gladieux P."/>
            <person name="Thoren M.H."/>
            <person name="Johannesson H."/>
        </authorList>
    </citation>
    <scope>NUCLEOTIDE SEQUENCE</scope>
    <source>
        <strain evidence="3">CBS 955.72</strain>
    </source>
</reference>
<keyword evidence="2" id="KW-0812">Transmembrane</keyword>
<feature type="region of interest" description="Disordered" evidence="1">
    <location>
        <begin position="1"/>
        <end position="22"/>
    </location>
</feature>
<accession>A0AAJ0MHV4</accession>
<feature type="transmembrane region" description="Helical" evidence="2">
    <location>
        <begin position="396"/>
        <end position="416"/>
    </location>
</feature>
<keyword evidence="2" id="KW-0472">Membrane</keyword>
<gene>
    <name evidence="3" type="ORF">B0T25DRAFT_564649</name>
</gene>
<organism evidence="3 4">
    <name type="scientific">Lasiosphaeria hispida</name>
    <dbReference type="NCBI Taxonomy" id="260671"/>
    <lineage>
        <taxon>Eukaryota</taxon>
        <taxon>Fungi</taxon>
        <taxon>Dikarya</taxon>
        <taxon>Ascomycota</taxon>
        <taxon>Pezizomycotina</taxon>
        <taxon>Sordariomycetes</taxon>
        <taxon>Sordariomycetidae</taxon>
        <taxon>Sordariales</taxon>
        <taxon>Lasiosphaeriaceae</taxon>
        <taxon>Lasiosphaeria</taxon>
    </lineage>
</organism>
<sequence length="481" mass="52795">MTLLAQPRTLAGPSHHNNAAPDALRARRERQTAQGHNVSRAQEYLSAFVSEPDSRGTFKILWSSLFAIFACTWTTQHLNVPEQRSGRNPGWKGDIWWGLKDAYGSLKLALITVIMPEVVIAVACSDLIAARADHSDMKREFGHDPVPWTLSHSYYANMGGFVISAAKSEHHLPGSGTPAAEPSVCANKRYKCYHLTAKCILNLRRMGYLESFPLLTEEELDDKSKGDALIKAIAVAQILWTITEILARATQGLAVSLLEITVLAYAACAVAVYALYWRKPKNIRTAMVVLKYLDDIPEPVLSAAQTGLANENLASYLFFDVARNSDLRRRSKRPAGSPISPLALHAIVRKSGGALPGMAIPIVGYAATTLFGAVHLTTWNFHFPTTADQTAWKCASLYATILGPLLISTIVLLALVKDKLPRALTTTKLDVEKLNRAVHGVLSLGYILARLLMSVEIIRTFLYLPPSAFVDTWASNIPHFS</sequence>
<reference evidence="3" key="1">
    <citation type="journal article" date="2023" name="Mol. Phylogenet. Evol.">
        <title>Genome-scale phylogeny and comparative genomics of the fungal order Sordariales.</title>
        <authorList>
            <person name="Hensen N."/>
            <person name="Bonometti L."/>
            <person name="Westerberg I."/>
            <person name="Brannstrom I.O."/>
            <person name="Guillou S."/>
            <person name="Cros-Aarteil S."/>
            <person name="Calhoun S."/>
            <person name="Haridas S."/>
            <person name="Kuo A."/>
            <person name="Mondo S."/>
            <person name="Pangilinan J."/>
            <person name="Riley R."/>
            <person name="LaButti K."/>
            <person name="Andreopoulos B."/>
            <person name="Lipzen A."/>
            <person name="Chen C."/>
            <person name="Yan M."/>
            <person name="Daum C."/>
            <person name="Ng V."/>
            <person name="Clum A."/>
            <person name="Steindorff A."/>
            <person name="Ohm R.A."/>
            <person name="Martin F."/>
            <person name="Silar P."/>
            <person name="Natvig D.O."/>
            <person name="Lalanne C."/>
            <person name="Gautier V."/>
            <person name="Ament-Velasquez S.L."/>
            <person name="Kruys A."/>
            <person name="Hutchinson M.I."/>
            <person name="Powell A.J."/>
            <person name="Barry K."/>
            <person name="Miller A.N."/>
            <person name="Grigoriev I.V."/>
            <person name="Debuchy R."/>
            <person name="Gladieux P."/>
            <person name="Hiltunen Thoren M."/>
            <person name="Johannesson H."/>
        </authorList>
    </citation>
    <scope>NUCLEOTIDE SEQUENCE</scope>
    <source>
        <strain evidence="3">CBS 955.72</strain>
    </source>
</reference>
<comment type="caution">
    <text evidence="3">The sequence shown here is derived from an EMBL/GenBank/DDBJ whole genome shotgun (WGS) entry which is preliminary data.</text>
</comment>
<proteinExistence type="predicted"/>
<evidence type="ECO:0000256" key="2">
    <source>
        <dbReference type="SAM" id="Phobius"/>
    </source>
</evidence>
<dbReference type="Proteomes" id="UP001275084">
    <property type="component" value="Unassembled WGS sequence"/>
</dbReference>
<evidence type="ECO:0000313" key="4">
    <source>
        <dbReference type="Proteomes" id="UP001275084"/>
    </source>
</evidence>
<keyword evidence="4" id="KW-1185">Reference proteome</keyword>
<feature type="transmembrane region" description="Helical" evidence="2">
    <location>
        <begin position="253"/>
        <end position="277"/>
    </location>
</feature>
<keyword evidence="2" id="KW-1133">Transmembrane helix</keyword>
<dbReference type="PANTHER" id="PTHR35043">
    <property type="entry name" value="TRANSCRIPTION FACTOR DOMAIN-CONTAINING PROTEIN"/>
    <property type="match status" value="1"/>
</dbReference>
<evidence type="ECO:0000313" key="3">
    <source>
        <dbReference type="EMBL" id="KAK3359663.1"/>
    </source>
</evidence>
<protein>
    <submittedName>
        <fullName evidence="3">Uncharacterized protein</fullName>
    </submittedName>
</protein>
<name>A0AAJ0MHV4_9PEZI</name>
<dbReference type="PANTHER" id="PTHR35043:SF7">
    <property type="entry name" value="TRANSCRIPTION FACTOR DOMAIN-CONTAINING PROTEIN"/>
    <property type="match status" value="1"/>
</dbReference>
<dbReference type="AlphaFoldDB" id="A0AAJ0MHV4"/>
<dbReference type="EMBL" id="JAUIQD010000002">
    <property type="protein sequence ID" value="KAK3359663.1"/>
    <property type="molecule type" value="Genomic_DNA"/>
</dbReference>
<feature type="transmembrane region" description="Helical" evidence="2">
    <location>
        <begin position="354"/>
        <end position="376"/>
    </location>
</feature>